<comment type="caution">
    <text evidence="3">The sequence shown here is derived from an EMBL/GenBank/DDBJ whole genome shotgun (WGS) entry which is preliminary data.</text>
</comment>
<feature type="domain" description="Disease resistance protein At4g27190-like leucine-rich repeats" evidence="2">
    <location>
        <begin position="28"/>
        <end position="176"/>
    </location>
</feature>
<dbReference type="EMBL" id="JARAOO010000014">
    <property type="protein sequence ID" value="KAJ7942946.1"/>
    <property type="molecule type" value="Genomic_DNA"/>
</dbReference>
<dbReference type="Proteomes" id="UP001163823">
    <property type="component" value="Chromosome 14"/>
</dbReference>
<dbReference type="AlphaFoldDB" id="A0AAD7KPQ1"/>
<dbReference type="InterPro" id="IPR057135">
    <property type="entry name" value="At4g27190-like_LRR"/>
</dbReference>
<keyword evidence="4" id="KW-1185">Reference proteome</keyword>
<evidence type="ECO:0000259" key="2">
    <source>
        <dbReference type="Pfam" id="PF23247"/>
    </source>
</evidence>
<reference evidence="3" key="1">
    <citation type="journal article" date="2023" name="Science">
        <title>Elucidation of the pathway for biosynthesis of saponin adjuvants from the soapbark tree.</title>
        <authorList>
            <person name="Reed J."/>
            <person name="Orme A."/>
            <person name="El-Demerdash A."/>
            <person name="Owen C."/>
            <person name="Martin L.B.B."/>
            <person name="Misra R.C."/>
            <person name="Kikuchi S."/>
            <person name="Rejzek M."/>
            <person name="Martin A.C."/>
            <person name="Harkess A."/>
            <person name="Leebens-Mack J."/>
            <person name="Louveau T."/>
            <person name="Stephenson M.J."/>
            <person name="Osbourn A."/>
        </authorList>
    </citation>
    <scope>NUCLEOTIDE SEQUENCE</scope>
    <source>
        <strain evidence="3">S10</strain>
    </source>
</reference>
<evidence type="ECO:0000313" key="3">
    <source>
        <dbReference type="EMBL" id="KAJ7942946.1"/>
    </source>
</evidence>
<dbReference type="InterPro" id="IPR032675">
    <property type="entry name" value="LRR_dom_sf"/>
</dbReference>
<protein>
    <submittedName>
        <fullName evidence="3">NBS-LRR type disease resistance protein</fullName>
    </submittedName>
</protein>
<accession>A0AAD7KPQ1</accession>
<gene>
    <name evidence="3" type="ORF">O6P43_032556</name>
</gene>
<name>A0AAD7KPQ1_QUISA</name>
<dbReference type="InterPro" id="IPR050905">
    <property type="entry name" value="Plant_NBS-LRR"/>
</dbReference>
<evidence type="ECO:0000313" key="4">
    <source>
        <dbReference type="Proteomes" id="UP001163823"/>
    </source>
</evidence>
<proteinExistence type="predicted"/>
<organism evidence="3 4">
    <name type="scientific">Quillaja saponaria</name>
    <name type="common">Soap bark tree</name>
    <dbReference type="NCBI Taxonomy" id="32244"/>
    <lineage>
        <taxon>Eukaryota</taxon>
        <taxon>Viridiplantae</taxon>
        <taxon>Streptophyta</taxon>
        <taxon>Embryophyta</taxon>
        <taxon>Tracheophyta</taxon>
        <taxon>Spermatophyta</taxon>
        <taxon>Magnoliopsida</taxon>
        <taxon>eudicotyledons</taxon>
        <taxon>Gunneridae</taxon>
        <taxon>Pentapetalae</taxon>
        <taxon>rosids</taxon>
        <taxon>fabids</taxon>
        <taxon>Fabales</taxon>
        <taxon>Quillajaceae</taxon>
        <taxon>Quillaja</taxon>
    </lineage>
</organism>
<evidence type="ECO:0000256" key="1">
    <source>
        <dbReference type="ARBA" id="ARBA00022821"/>
    </source>
</evidence>
<dbReference type="Gene3D" id="3.80.10.10">
    <property type="entry name" value="Ribonuclease Inhibitor"/>
    <property type="match status" value="2"/>
</dbReference>
<sequence>MTEEIIQIERRISNSIIPHPHEALFPNLETLVISHMDNLKTIWSVVHVSPNSFGKLKSLNIKYCEKLLSIVPSYMLRKLQNLETIKVGNCGSLNEIFRIDGGDEAYGLVDTRLKILSLDGLSKLKHIWNGDPRGIFSFQMLQILEVLHCQNLENIFPASVAKCLQHLEKIDITSCALLETIVATEEAFDKFVFPRLSFISLYALSELKSFYPGPGLHTIECPELKHLDVGQCDKLELLGTKSSNSRETYQVDRQDVEIKQPLFINEKVIPNLEFLALDSKDAMQILNAQSFFHKLEIFGLRSFHNEQAVNFPYGLLQRIPALEYLHVLDCSFKEIFSCGRQMQSKNKPQGLQ</sequence>
<dbReference type="PANTHER" id="PTHR33463:SF209">
    <property type="entry name" value="DISEASE RESISTANCE PROTEIN RPS2-LIKE"/>
    <property type="match status" value="1"/>
</dbReference>
<dbReference type="SUPFAM" id="SSF52058">
    <property type="entry name" value="L domain-like"/>
    <property type="match status" value="1"/>
</dbReference>
<dbReference type="PANTHER" id="PTHR33463">
    <property type="entry name" value="NB-ARC DOMAIN-CONTAINING PROTEIN-RELATED"/>
    <property type="match status" value="1"/>
</dbReference>
<dbReference type="KEGG" id="qsa:O6P43_032556"/>
<dbReference type="Pfam" id="PF23247">
    <property type="entry name" value="LRR_RPS2"/>
    <property type="match status" value="1"/>
</dbReference>
<keyword evidence="1" id="KW-0611">Plant defense</keyword>